<dbReference type="InterPro" id="IPR016162">
    <property type="entry name" value="Ald_DH_N"/>
</dbReference>
<accession>A0A951U975</accession>
<dbReference type="SUPFAM" id="SSF53720">
    <property type="entry name" value="ALDH-like"/>
    <property type="match status" value="1"/>
</dbReference>
<dbReference type="InterPro" id="IPR016160">
    <property type="entry name" value="Ald_DH_CS_CYS"/>
</dbReference>
<reference evidence="3" key="1">
    <citation type="submission" date="2021-05" db="EMBL/GenBank/DDBJ databases">
        <authorList>
            <person name="Pietrasiak N."/>
            <person name="Ward R."/>
            <person name="Stajich J.E."/>
            <person name="Kurbessoian T."/>
        </authorList>
    </citation>
    <scope>NUCLEOTIDE SEQUENCE</scope>
    <source>
        <strain evidence="3">CPER-KK1</strain>
    </source>
</reference>
<dbReference type="Gene3D" id="3.40.309.10">
    <property type="entry name" value="Aldehyde Dehydrogenase, Chain A, domain 2"/>
    <property type="match status" value="1"/>
</dbReference>
<dbReference type="InterPro" id="IPR015590">
    <property type="entry name" value="Aldehyde_DH_dom"/>
</dbReference>
<reference evidence="3" key="2">
    <citation type="journal article" date="2022" name="Microbiol. Resour. Announc.">
        <title>Metagenome Sequencing to Explore Phylogenomics of Terrestrial Cyanobacteria.</title>
        <authorList>
            <person name="Ward R.D."/>
            <person name="Stajich J.E."/>
            <person name="Johansen J.R."/>
            <person name="Huntemann M."/>
            <person name="Clum A."/>
            <person name="Foster B."/>
            <person name="Foster B."/>
            <person name="Roux S."/>
            <person name="Palaniappan K."/>
            <person name="Varghese N."/>
            <person name="Mukherjee S."/>
            <person name="Reddy T.B.K."/>
            <person name="Daum C."/>
            <person name="Copeland A."/>
            <person name="Chen I.A."/>
            <person name="Ivanova N.N."/>
            <person name="Kyrpides N.C."/>
            <person name="Shapiro N."/>
            <person name="Eloe-Fadrosh E.A."/>
            <person name="Pietrasiak N."/>
        </authorList>
    </citation>
    <scope>NUCLEOTIDE SEQUENCE</scope>
    <source>
        <strain evidence="3">CPER-KK1</strain>
    </source>
</reference>
<comment type="caution">
    <text evidence="3">The sequence shown here is derived from an EMBL/GenBank/DDBJ whole genome shotgun (WGS) entry which is preliminary data.</text>
</comment>
<name>A0A951U975_9CYAN</name>
<feature type="domain" description="Aldehyde dehydrogenase" evidence="2">
    <location>
        <begin position="60"/>
        <end position="512"/>
    </location>
</feature>
<gene>
    <name evidence="3" type="ORF">KME25_02305</name>
</gene>
<evidence type="ECO:0000313" key="4">
    <source>
        <dbReference type="Proteomes" id="UP000753908"/>
    </source>
</evidence>
<dbReference type="GO" id="GO:0016620">
    <property type="term" value="F:oxidoreductase activity, acting on the aldehyde or oxo group of donors, NAD or NADP as acceptor"/>
    <property type="evidence" value="ECO:0007669"/>
    <property type="project" value="InterPro"/>
</dbReference>
<proteinExistence type="predicted"/>
<evidence type="ECO:0000313" key="3">
    <source>
        <dbReference type="EMBL" id="MBW4543271.1"/>
    </source>
</evidence>
<evidence type="ECO:0000259" key="2">
    <source>
        <dbReference type="Pfam" id="PF00171"/>
    </source>
</evidence>
<dbReference type="Proteomes" id="UP000753908">
    <property type="component" value="Unassembled WGS sequence"/>
</dbReference>
<dbReference type="Pfam" id="PF00171">
    <property type="entry name" value="Aldedh"/>
    <property type="match status" value="1"/>
</dbReference>
<dbReference type="PANTHER" id="PTHR43353:SF5">
    <property type="entry name" value="SUCCINATE-SEMIALDEHYDE DEHYDROGENASE, MITOCHONDRIAL"/>
    <property type="match status" value="1"/>
</dbReference>
<dbReference type="InterPro" id="IPR016163">
    <property type="entry name" value="Ald_DH_C"/>
</dbReference>
<evidence type="ECO:0000256" key="1">
    <source>
        <dbReference type="ARBA" id="ARBA00023002"/>
    </source>
</evidence>
<sequence>MQLQEKPQLQPKIDSIFPDESSIPTEFQLPDPIHQTEYLIDGLLRQWEGSRQEVSSSIYVKTADGFSQKVIGSVPILSEKEALEALDAAVVAYNNGRGHWPTMSVSGRIEHIQDFAYRMKEKKQEVVNLLMWEIGKSYPDSEKEFDRTIAYIEDTIDALKNLDRTNSRFVLEQGIIGQIRRAPLGVTLCLGPTNYPLNETFTTLIPALIMGNTVILKPPRLGVLLNRPLLEAFRDAFPPGVVNVIYGKGRDITPPLMASGKVDALAFIGSSKAASSLKKLHPKPHRLRSVLGLEAKNPGIILPYADLDLAVKECVLGTLSYNGQRCTALKILFVHSQIIDVFLERFCDAIANLKFGMPWEKGVTLTPLPDIEKPKYLTELVEDAKSLGAKVVNEAGGTVNKTFFYPAVLYPITSQMRVYHEEQFGPVIPIVPFDDIEVPIQYMVESDYGQQVSIFGNNADTISKLVDPLVNQVSRVNLNSQCQRGPDTFPFTARKDSAEGTLSVTDALYAFSLPTLVAAKQTDINKGMLTQIVREHKSNFLSTDFIL</sequence>
<dbReference type="InterPro" id="IPR016161">
    <property type="entry name" value="Ald_DH/histidinol_DH"/>
</dbReference>
<dbReference type="Gene3D" id="3.40.605.10">
    <property type="entry name" value="Aldehyde Dehydrogenase, Chain A, domain 1"/>
    <property type="match status" value="1"/>
</dbReference>
<keyword evidence="1" id="KW-0560">Oxidoreductase</keyword>
<organism evidence="3 4">
    <name type="scientific">Symplocastrum torsivum CPER-KK1</name>
    <dbReference type="NCBI Taxonomy" id="450513"/>
    <lineage>
        <taxon>Bacteria</taxon>
        <taxon>Bacillati</taxon>
        <taxon>Cyanobacteriota</taxon>
        <taxon>Cyanophyceae</taxon>
        <taxon>Oscillatoriophycideae</taxon>
        <taxon>Oscillatoriales</taxon>
        <taxon>Microcoleaceae</taxon>
        <taxon>Symplocastrum</taxon>
    </lineage>
</organism>
<protein>
    <submittedName>
        <fullName evidence="3">NADP-dependent glyceraldehyde-3-phosphate dehydrogenase</fullName>
    </submittedName>
</protein>
<dbReference type="PROSITE" id="PS00070">
    <property type="entry name" value="ALDEHYDE_DEHYDR_CYS"/>
    <property type="match status" value="1"/>
</dbReference>
<dbReference type="EMBL" id="JAHHIF010000003">
    <property type="protein sequence ID" value="MBW4543271.1"/>
    <property type="molecule type" value="Genomic_DNA"/>
</dbReference>
<dbReference type="PANTHER" id="PTHR43353">
    <property type="entry name" value="SUCCINATE-SEMIALDEHYDE DEHYDROGENASE, MITOCHONDRIAL"/>
    <property type="match status" value="1"/>
</dbReference>
<dbReference type="AlphaFoldDB" id="A0A951U975"/>
<dbReference type="CDD" id="cd07082">
    <property type="entry name" value="ALDH_F11_NP-GAPDH"/>
    <property type="match status" value="1"/>
</dbReference>
<dbReference type="InterPro" id="IPR050740">
    <property type="entry name" value="Aldehyde_DH_Superfamily"/>
</dbReference>